<proteinExistence type="predicted"/>
<sequence>MPLTKPNQELHEDLDGHAASLDWAAHDLLLIAKRIEEAGLADDAKALNKIGKDLKEWREIVLTISDEVEDELIVRSEP</sequence>
<comment type="caution">
    <text evidence="1">The sequence shown here is derived from an EMBL/GenBank/DDBJ whole genome shotgun (WGS) entry which is preliminary data.</text>
</comment>
<protein>
    <submittedName>
        <fullName evidence="1">Uncharacterized protein</fullName>
    </submittedName>
</protein>
<evidence type="ECO:0000313" key="1">
    <source>
        <dbReference type="EMBL" id="MEN8641087.1"/>
    </source>
</evidence>
<gene>
    <name evidence="1" type="ORF">ABFE88_15680</name>
</gene>
<dbReference type="EMBL" id="JBDLYL010000015">
    <property type="protein sequence ID" value="MEN8641087.1"/>
    <property type="molecule type" value="Genomic_DNA"/>
</dbReference>
<keyword evidence="2" id="KW-1185">Reference proteome</keyword>
<accession>A0ABV0DJG4</accession>
<dbReference type="Proteomes" id="UP001424532">
    <property type="component" value="Unassembled WGS sequence"/>
</dbReference>
<organism evidence="1 2">
    <name type="scientific">Pseudomonas sichuanensis</name>
    <dbReference type="NCBI Taxonomy" id="2213015"/>
    <lineage>
        <taxon>Bacteria</taxon>
        <taxon>Pseudomonadati</taxon>
        <taxon>Pseudomonadota</taxon>
        <taxon>Gammaproteobacteria</taxon>
        <taxon>Pseudomonadales</taxon>
        <taxon>Pseudomonadaceae</taxon>
        <taxon>Pseudomonas</taxon>
    </lineage>
</organism>
<reference evidence="1 2" key="1">
    <citation type="submission" date="2024-05" db="EMBL/GenBank/DDBJ databases">
        <title>Sequence of Lycoming College course isolates.</title>
        <authorList>
            <person name="Reigle C.A."/>
            <person name="Newman J.D."/>
        </authorList>
    </citation>
    <scope>NUCLEOTIDE SEQUENCE [LARGE SCALE GENOMIC DNA]</scope>
    <source>
        <strain evidence="1 2">CAR-09</strain>
    </source>
</reference>
<dbReference type="RefSeq" id="WP_346647861.1">
    <property type="nucleotide sequence ID" value="NZ_JBDLYL010000015.1"/>
</dbReference>
<name>A0ABV0DJG4_9PSED</name>
<evidence type="ECO:0000313" key="2">
    <source>
        <dbReference type="Proteomes" id="UP001424532"/>
    </source>
</evidence>